<dbReference type="AlphaFoldDB" id="A0A381NT19"/>
<feature type="transmembrane region" description="Helical" evidence="1">
    <location>
        <begin position="58"/>
        <end position="77"/>
    </location>
</feature>
<keyword evidence="1" id="KW-0472">Membrane</keyword>
<sequence>MGNISELKLGGICLAVGPAMATALFIVFFLILGDMDLDLTDFGAVAGDISSAHVIEQLLLLLVPIGLIMAYYGLSVIHGTIGKGENGEALFKLGMPMFAINVFATVIGFGGLWQAQAWVGSSGTDIAAIAQGISFYAGMIGAIGVMFIALALSTRDEFNTIFAYIVALVFLIVAILSIVGMANFTEDTLKIVNMLFGIGYIIISIWSITLGLNMLKRA</sequence>
<organism evidence="2">
    <name type="scientific">marine metagenome</name>
    <dbReference type="NCBI Taxonomy" id="408172"/>
    <lineage>
        <taxon>unclassified sequences</taxon>
        <taxon>metagenomes</taxon>
        <taxon>ecological metagenomes</taxon>
    </lineage>
</organism>
<feature type="transmembrane region" description="Helical" evidence="1">
    <location>
        <begin position="133"/>
        <end position="154"/>
    </location>
</feature>
<dbReference type="EMBL" id="UINC01000573">
    <property type="protein sequence ID" value="SUZ57690.1"/>
    <property type="molecule type" value="Genomic_DNA"/>
</dbReference>
<keyword evidence="1" id="KW-0812">Transmembrane</keyword>
<proteinExistence type="predicted"/>
<feature type="transmembrane region" description="Helical" evidence="1">
    <location>
        <begin position="12"/>
        <end position="32"/>
    </location>
</feature>
<feature type="transmembrane region" description="Helical" evidence="1">
    <location>
        <begin position="194"/>
        <end position="215"/>
    </location>
</feature>
<accession>A0A381NT19</accession>
<gene>
    <name evidence="2" type="ORF">METZ01_LOCUS10544</name>
</gene>
<name>A0A381NT19_9ZZZZ</name>
<feature type="transmembrane region" description="Helical" evidence="1">
    <location>
        <begin position="161"/>
        <end position="182"/>
    </location>
</feature>
<keyword evidence="1" id="KW-1133">Transmembrane helix</keyword>
<evidence type="ECO:0000313" key="2">
    <source>
        <dbReference type="EMBL" id="SUZ57690.1"/>
    </source>
</evidence>
<evidence type="ECO:0000256" key="1">
    <source>
        <dbReference type="SAM" id="Phobius"/>
    </source>
</evidence>
<protein>
    <submittedName>
        <fullName evidence="2">Uncharacterized protein</fullName>
    </submittedName>
</protein>
<reference evidence="2" key="1">
    <citation type="submission" date="2018-05" db="EMBL/GenBank/DDBJ databases">
        <authorList>
            <person name="Lanie J.A."/>
            <person name="Ng W.-L."/>
            <person name="Kazmierczak K.M."/>
            <person name="Andrzejewski T.M."/>
            <person name="Davidsen T.M."/>
            <person name="Wayne K.J."/>
            <person name="Tettelin H."/>
            <person name="Glass J.I."/>
            <person name="Rusch D."/>
            <person name="Podicherti R."/>
            <person name="Tsui H.-C.T."/>
            <person name="Winkler M.E."/>
        </authorList>
    </citation>
    <scope>NUCLEOTIDE SEQUENCE</scope>
</reference>
<feature type="transmembrane region" description="Helical" evidence="1">
    <location>
        <begin position="89"/>
        <end position="113"/>
    </location>
</feature>